<accession>A0A075I8Q4</accession>
<dbReference type="AlphaFoldDB" id="A0A075I8Q4"/>
<name>A0A075I8Q4_9ARCH</name>
<proteinExistence type="predicted"/>
<protein>
    <submittedName>
        <fullName evidence="1">Uncharacterized protein</fullName>
    </submittedName>
</protein>
<evidence type="ECO:0000313" key="1">
    <source>
        <dbReference type="EMBL" id="AIF23107.1"/>
    </source>
</evidence>
<dbReference type="EMBL" id="KF901222">
    <property type="protein sequence ID" value="AIF23107.1"/>
    <property type="molecule type" value="Genomic_DNA"/>
</dbReference>
<reference evidence="1" key="1">
    <citation type="journal article" date="2014" name="Genome Biol. Evol.">
        <title>Pangenome evidence for extensive interdomain horizontal transfer affecting lineage core and shell genes in uncultured planktonic thaumarchaeota and euryarchaeota.</title>
        <authorList>
            <person name="Deschamps P."/>
            <person name="Zivanovic Y."/>
            <person name="Moreira D."/>
            <person name="Rodriguez-Valera F."/>
            <person name="Lopez-Garcia P."/>
        </authorList>
    </citation>
    <scope>NUCLEOTIDE SEQUENCE</scope>
</reference>
<organism evidence="1">
    <name type="scientific">uncultured marine thaumarchaeote SAT1000_12_G12</name>
    <dbReference type="NCBI Taxonomy" id="1456380"/>
    <lineage>
        <taxon>Archaea</taxon>
        <taxon>Nitrososphaerota</taxon>
        <taxon>environmental samples</taxon>
    </lineage>
</organism>
<sequence>MSKTIKLKDIEHFDLRGKNKIKDWIEEDGTNSRVEEVVLKKWKLEEILEKYSPPNPAFNPRISDYDLPRAGFEDVGSIDLRILFGDYSAKDQNHGFFKGGTWTSIPLNLMYAAHAKGYRSLWQIKDKIEACLNKVDYKNRELIIYRTQGVANHGFSWDSIEIFSEKRVPVGN</sequence>